<proteinExistence type="predicted"/>
<dbReference type="Pfam" id="PF13565">
    <property type="entry name" value="HTH_32"/>
    <property type="match status" value="1"/>
</dbReference>
<feature type="region of interest" description="Disordered" evidence="1">
    <location>
        <begin position="87"/>
        <end position="152"/>
    </location>
</feature>
<organism evidence="2 3">
    <name type="scientific">Corynebacterium glyciniphilum AJ 3170</name>
    <dbReference type="NCBI Taxonomy" id="1404245"/>
    <lineage>
        <taxon>Bacteria</taxon>
        <taxon>Bacillati</taxon>
        <taxon>Actinomycetota</taxon>
        <taxon>Actinomycetes</taxon>
        <taxon>Mycobacteriales</taxon>
        <taxon>Corynebacteriaceae</taxon>
        <taxon>Corynebacterium</taxon>
    </lineage>
</organism>
<reference evidence="2 3" key="1">
    <citation type="journal article" date="2015" name="Int. J. Syst. Evol. Microbiol.">
        <title>Revisiting Corynebacterium glyciniphilum (ex Kubota et al., 1972) sp. nov., nom. rev., isolated from putrefied banana.</title>
        <authorList>
            <person name="Al-Dilaimi A."/>
            <person name="Bednarz H."/>
            <person name="Lomker A."/>
            <person name="Niehaus K."/>
            <person name="Kalinowski J."/>
            <person name="Ruckert C."/>
        </authorList>
    </citation>
    <scope>NUCLEOTIDE SEQUENCE [LARGE SCALE GENOMIC DNA]</scope>
    <source>
        <strain evidence="2">AJ 3170</strain>
    </source>
</reference>
<dbReference type="RefSeq" id="WP_052540465.1">
    <property type="nucleotide sequence ID" value="NZ_CP006842.1"/>
</dbReference>
<dbReference type="EMBL" id="CP006842">
    <property type="protein sequence ID" value="AHW65569.1"/>
    <property type="molecule type" value="Genomic_DNA"/>
</dbReference>
<keyword evidence="3" id="KW-1185">Reference proteome</keyword>
<dbReference type="Proteomes" id="UP000023703">
    <property type="component" value="Chromosome"/>
</dbReference>
<protein>
    <submittedName>
        <fullName evidence="2">Putative transposase</fullName>
    </submittedName>
</protein>
<accession>X5DW66</accession>
<dbReference type="eggNOG" id="COG3415">
    <property type="taxonomic scope" value="Bacteria"/>
</dbReference>
<dbReference type="SUPFAM" id="SSF46689">
    <property type="entry name" value="Homeodomain-like"/>
    <property type="match status" value="1"/>
</dbReference>
<gene>
    <name evidence="2" type="ORF">CGLY_15665</name>
</gene>
<dbReference type="KEGG" id="cgy:CGLY_15665"/>
<evidence type="ECO:0000313" key="3">
    <source>
        <dbReference type="Proteomes" id="UP000023703"/>
    </source>
</evidence>
<dbReference type="OrthoDB" id="2375382at2"/>
<dbReference type="STRING" id="1404245.CGLY_15665"/>
<evidence type="ECO:0000256" key="1">
    <source>
        <dbReference type="SAM" id="MobiDB-lite"/>
    </source>
</evidence>
<evidence type="ECO:0000313" key="2">
    <source>
        <dbReference type="EMBL" id="AHW65569.1"/>
    </source>
</evidence>
<dbReference type="HOGENOM" id="CLU_041125_6_2_11"/>
<name>X5DW66_9CORY</name>
<sequence length="152" mass="16455">MAGLSHSPHNPGRGRPKTLLVLSDEEQTTLTAWANDAGSHSPLALRARIILACAAGATNTHVAAELSVSRPTVGKWRSRFIDRRLDGLADEPRSGRPPSMTAEEIQEIMASRPPAGRRGPTTWTRRELARHTGLSPSTVGRLWKSLDVPEAP</sequence>
<dbReference type="InterPro" id="IPR009057">
    <property type="entry name" value="Homeodomain-like_sf"/>
</dbReference>
<dbReference type="AlphaFoldDB" id="X5DW66"/>